<accession>L8GSU4</accession>
<dbReference type="AlphaFoldDB" id="L8GSU4"/>
<keyword evidence="3" id="KW-1185">Reference proteome</keyword>
<evidence type="ECO:0000256" key="1">
    <source>
        <dbReference type="SAM" id="MobiDB-lite"/>
    </source>
</evidence>
<dbReference type="KEGG" id="acan:ACA1_377730"/>
<gene>
    <name evidence="2" type="ORF">ACA1_377730</name>
</gene>
<feature type="compositionally biased region" description="Basic and acidic residues" evidence="1">
    <location>
        <begin position="80"/>
        <end position="94"/>
    </location>
</feature>
<dbReference type="Proteomes" id="UP000011083">
    <property type="component" value="Unassembled WGS sequence"/>
</dbReference>
<protein>
    <submittedName>
        <fullName evidence="2">Uncharacterized protein</fullName>
    </submittedName>
</protein>
<dbReference type="GeneID" id="14916273"/>
<organism evidence="2 3">
    <name type="scientific">Acanthamoeba castellanii (strain ATCC 30010 / Neff)</name>
    <dbReference type="NCBI Taxonomy" id="1257118"/>
    <lineage>
        <taxon>Eukaryota</taxon>
        <taxon>Amoebozoa</taxon>
        <taxon>Discosea</taxon>
        <taxon>Longamoebia</taxon>
        <taxon>Centramoebida</taxon>
        <taxon>Acanthamoebidae</taxon>
        <taxon>Acanthamoeba</taxon>
    </lineage>
</organism>
<sequence>MWEAHHRRGGLLLEEALASGVRDLCGVQQADLERATSREERQARVPHMRRRRGAERRQRAGARRRRMTRACAAHAHAHNKTHDGTHVTANKDNHTPACGRMYI</sequence>
<dbReference type="RefSeq" id="XP_004337671.1">
    <property type="nucleotide sequence ID" value="XM_004337623.1"/>
</dbReference>
<evidence type="ECO:0000313" key="3">
    <source>
        <dbReference type="Proteomes" id="UP000011083"/>
    </source>
</evidence>
<reference evidence="2 3" key="1">
    <citation type="journal article" date="2013" name="Genome Biol.">
        <title>Genome of Acanthamoeba castellanii highlights extensive lateral gene transfer and early evolution of tyrosine kinase signaling.</title>
        <authorList>
            <person name="Clarke M."/>
            <person name="Lohan A.J."/>
            <person name="Liu B."/>
            <person name="Lagkouvardos I."/>
            <person name="Roy S."/>
            <person name="Zafar N."/>
            <person name="Bertelli C."/>
            <person name="Schilde C."/>
            <person name="Kianianmomeni A."/>
            <person name="Burglin T.R."/>
            <person name="Frech C."/>
            <person name="Turcotte B."/>
            <person name="Kopec K.O."/>
            <person name="Synnott J.M."/>
            <person name="Choo C."/>
            <person name="Paponov I."/>
            <person name="Finkler A."/>
            <person name="Soon Heng Tan C."/>
            <person name="Hutchins A.P."/>
            <person name="Weinmeier T."/>
            <person name="Rattei T."/>
            <person name="Chu J.S."/>
            <person name="Gimenez G."/>
            <person name="Irimia M."/>
            <person name="Rigden D.J."/>
            <person name="Fitzpatrick D.A."/>
            <person name="Lorenzo-Morales J."/>
            <person name="Bateman A."/>
            <person name="Chiu C.H."/>
            <person name="Tang P."/>
            <person name="Hegemann P."/>
            <person name="Fromm H."/>
            <person name="Raoult D."/>
            <person name="Greub G."/>
            <person name="Miranda-Saavedra D."/>
            <person name="Chen N."/>
            <person name="Nash P."/>
            <person name="Ginger M.L."/>
            <person name="Horn M."/>
            <person name="Schaap P."/>
            <person name="Caler L."/>
            <person name="Loftus B."/>
        </authorList>
    </citation>
    <scope>NUCLEOTIDE SEQUENCE [LARGE SCALE GENOMIC DNA]</scope>
    <source>
        <strain evidence="2 3">Neff</strain>
    </source>
</reference>
<name>L8GSU4_ACACF</name>
<dbReference type="EMBL" id="KB008025">
    <property type="protein sequence ID" value="ELR15658.1"/>
    <property type="molecule type" value="Genomic_DNA"/>
</dbReference>
<feature type="compositionally biased region" description="Basic residues" evidence="1">
    <location>
        <begin position="44"/>
        <end position="68"/>
    </location>
</feature>
<feature type="compositionally biased region" description="Basic and acidic residues" evidence="1">
    <location>
        <begin position="32"/>
        <end position="43"/>
    </location>
</feature>
<dbReference type="VEuPathDB" id="AmoebaDB:ACA1_377730"/>
<evidence type="ECO:0000313" key="2">
    <source>
        <dbReference type="EMBL" id="ELR15658.1"/>
    </source>
</evidence>
<proteinExistence type="predicted"/>
<feature type="region of interest" description="Disordered" evidence="1">
    <location>
        <begin position="32"/>
        <end position="103"/>
    </location>
</feature>